<sequence length="441" mass="45196">MHKRALSALACGAVLALSVTACGSSGGSTGTGATGSAGSSGAASAAGKTITVWYMDGDLSTKATDAINAAFEKATGAKVKVQIQEWDNINTKISTALAQDNPPDVLEIGNTDVPLFAANGALSDITSDKADLSAGQTWLSGLADPATVDGKLYAVPLFAGNRAVVYNKTIWSKAGVTAPPTTMAEFTADLAKIKAANHAADFSPFYFPGEYWYGALQFVWDAGGQLATQSGGKWTGALESPAAQQGLQAWKAFQNTYSSAASRNVDTTAPDQRALFAGGKTATILDTSINTVLKDNPALKGQLGTFPFPSATAGKTQPVFLGGSDLAVATKSPNQALALAYLKAASSPAVQTSAIVGIDAWTPVSTQLIDSTKGSLPDTSAAFFEAAKTSVGTPATPGWATIESDKSINTFFADIATGRKTTAQAAKDFDTHLDQALNASQ</sequence>
<evidence type="ECO:0000256" key="3">
    <source>
        <dbReference type="ARBA" id="ARBA00022729"/>
    </source>
</evidence>
<dbReference type="Pfam" id="PF01547">
    <property type="entry name" value="SBP_bac_1"/>
    <property type="match status" value="1"/>
</dbReference>
<dbReference type="RefSeq" id="WP_051725426.1">
    <property type="nucleotide sequence ID" value="NZ_JBHEZZ010000010.1"/>
</dbReference>
<dbReference type="Proteomes" id="UP001592528">
    <property type="component" value="Unassembled WGS sequence"/>
</dbReference>
<evidence type="ECO:0000256" key="1">
    <source>
        <dbReference type="ARBA" id="ARBA00008520"/>
    </source>
</evidence>
<protein>
    <submittedName>
        <fullName evidence="5">Extracellular solute-binding protein</fullName>
    </submittedName>
</protein>
<organism evidence="5 6">
    <name type="scientific">Streptacidiphilus cavernicola</name>
    <dbReference type="NCBI Taxonomy" id="3342716"/>
    <lineage>
        <taxon>Bacteria</taxon>
        <taxon>Bacillati</taxon>
        <taxon>Actinomycetota</taxon>
        <taxon>Actinomycetes</taxon>
        <taxon>Kitasatosporales</taxon>
        <taxon>Streptomycetaceae</taxon>
        <taxon>Streptacidiphilus</taxon>
    </lineage>
</organism>
<dbReference type="InterPro" id="IPR006059">
    <property type="entry name" value="SBP"/>
</dbReference>
<keyword evidence="3 4" id="KW-0732">Signal</keyword>
<comment type="similarity">
    <text evidence="1">Belongs to the bacterial solute-binding protein 1 family.</text>
</comment>
<evidence type="ECO:0000313" key="6">
    <source>
        <dbReference type="Proteomes" id="UP001592528"/>
    </source>
</evidence>
<feature type="signal peptide" evidence="4">
    <location>
        <begin position="1"/>
        <end position="21"/>
    </location>
</feature>
<reference evidence="5 6" key="1">
    <citation type="submission" date="2024-09" db="EMBL/GenBank/DDBJ databases">
        <authorList>
            <person name="Lee S.D."/>
        </authorList>
    </citation>
    <scope>NUCLEOTIDE SEQUENCE [LARGE SCALE GENOMIC DNA]</scope>
    <source>
        <strain evidence="5 6">N1-5</strain>
    </source>
</reference>
<dbReference type="PANTHER" id="PTHR30061">
    <property type="entry name" value="MALTOSE-BINDING PERIPLASMIC PROTEIN"/>
    <property type="match status" value="1"/>
</dbReference>
<keyword evidence="2" id="KW-0813">Transport</keyword>
<dbReference type="Gene3D" id="3.40.190.10">
    <property type="entry name" value="Periplasmic binding protein-like II"/>
    <property type="match status" value="2"/>
</dbReference>
<comment type="caution">
    <text evidence="5">The sequence shown here is derived from an EMBL/GenBank/DDBJ whole genome shotgun (WGS) entry which is preliminary data.</text>
</comment>
<dbReference type="EMBL" id="JBHEZZ010000010">
    <property type="protein sequence ID" value="MFC1403577.1"/>
    <property type="molecule type" value="Genomic_DNA"/>
</dbReference>
<gene>
    <name evidence="5" type="ORF">ACEZDJ_20005</name>
</gene>
<name>A0ABV6UQ29_9ACTN</name>
<dbReference type="SUPFAM" id="SSF53850">
    <property type="entry name" value="Periplasmic binding protein-like II"/>
    <property type="match status" value="1"/>
</dbReference>
<dbReference type="PANTHER" id="PTHR30061:SF50">
    <property type="entry name" value="MALTOSE_MALTODEXTRIN-BINDING PERIPLASMIC PROTEIN"/>
    <property type="match status" value="1"/>
</dbReference>
<feature type="chain" id="PRO_5046555600" evidence="4">
    <location>
        <begin position="22"/>
        <end position="441"/>
    </location>
</feature>
<evidence type="ECO:0000256" key="2">
    <source>
        <dbReference type="ARBA" id="ARBA00022448"/>
    </source>
</evidence>
<keyword evidence="6" id="KW-1185">Reference proteome</keyword>
<accession>A0ABV6UQ29</accession>
<evidence type="ECO:0000256" key="4">
    <source>
        <dbReference type="SAM" id="SignalP"/>
    </source>
</evidence>
<dbReference type="PROSITE" id="PS51257">
    <property type="entry name" value="PROKAR_LIPOPROTEIN"/>
    <property type="match status" value="1"/>
</dbReference>
<evidence type="ECO:0000313" key="5">
    <source>
        <dbReference type="EMBL" id="MFC1403577.1"/>
    </source>
</evidence>
<proteinExistence type="inferred from homology"/>